<keyword evidence="2" id="KW-0472">Membrane</keyword>
<accession>A0A3B0MBW7</accession>
<feature type="compositionally biased region" description="Pro residues" evidence="1">
    <location>
        <begin position="76"/>
        <end position="87"/>
    </location>
</feature>
<keyword evidence="2" id="KW-1133">Transmembrane helix</keyword>
<name>A0A3B0MBW7_9RHOB</name>
<dbReference type="Pfam" id="PF13717">
    <property type="entry name" value="Zn_ribbon_4"/>
    <property type="match status" value="1"/>
</dbReference>
<feature type="region of interest" description="Disordered" evidence="1">
    <location>
        <begin position="36"/>
        <end position="107"/>
    </location>
</feature>
<organism evidence="4 5">
    <name type="scientific">Roseinatronobacter ekhonensis</name>
    <dbReference type="NCBI Taxonomy" id="254356"/>
    <lineage>
        <taxon>Bacteria</taxon>
        <taxon>Pseudomonadati</taxon>
        <taxon>Pseudomonadota</taxon>
        <taxon>Alphaproteobacteria</taxon>
        <taxon>Rhodobacterales</taxon>
        <taxon>Paracoccaceae</taxon>
        <taxon>Roseinatronobacter</taxon>
    </lineage>
</organism>
<evidence type="ECO:0000256" key="1">
    <source>
        <dbReference type="SAM" id="MobiDB-lite"/>
    </source>
</evidence>
<feature type="domain" description="Zinc finger/thioredoxin putative" evidence="3">
    <location>
        <begin position="1"/>
        <end position="36"/>
    </location>
</feature>
<evidence type="ECO:0000313" key="5">
    <source>
        <dbReference type="Proteomes" id="UP000272908"/>
    </source>
</evidence>
<evidence type="ECO:0000313" key="4">
    <source>
        <dbReference type="EMBL" id="SUZ31228.1"/>
    </source>
</evidence>
<dbReference type="RefSeq" id="WP_121093519.1">
    <property type="nucleotide sequence ID" value="NZ_UIHC01000006.1"/>
</dbReference>
<evidence type="ECO:0000256" key="2">
    <source>
        <dbReference type="SAM" id="Phobius"/>
    </source>
</evidence>
<dbReference type="InterPro" id="IPR011723">
    <property type="entry name" value="Znf/thioredoxin_put"/>
</dbReference>
<reference evidence="5" key="1">
    <citation type="submission" date="2018-08" db="EMBL/GenBank/DDBJ databases">
        <authorList>
            <person name="Rodrigo-Torres L."/>
            <person name="Arahal R. D."/>
            <person name="Lucena T."/>
        </authorList>
    </citation>
    <scope>NUCLEOTIDE SEQUENCE [LARGE SCALE GENOMIC DNA]</scope>
    <source>
        <strain evidence="5">CECT 7235</strain>
    </source>
</reference>
<sequence>MRLVCPNCAAQYEVDASLLPAEGTEVQCAACSTVWFQPGPDTPKPAPETPRPTPARAERPRPRGDARPPASEGPAPARPPAPPPRSQPEPAEDTVPAAADPPARPLDPSVAEVLREEAAFEAQQRAREDSPLETQQELGLFGPIGTNEVAPHKASGASSLPDIDDISSTLEPIDSGRSGQSGLPQTEAARKRSFLTGMGIPLGVAALLVGIYMLAPTLAAAVPALEGPLSSFVSLVDQARLAVAALLGGVL</sequence>
<gene>
    <name evidence="4" type="ORF">ROE7235_00964</name>
</gene>
<keyword evidence="5" id="KW-1185">Reference proteome</keyword>
<proteinExistence type="predicted"/>
<feature type="region of interest" description="Disordered" evidence="1">
    <location>
        <begin position="142"/>
        <end position="187"/>
    </location>
</feature>
<dbReference type="EMBL" id="UIHC01000006">
    <property type="protein sequence ID" value="SUZ31228.1"/>
    <property type="molecule type" value="Genomic_DNA"/>
</dbReference>
<protein>
    <recommendedName>
        <fullName evidence="3">Zinc finger/thioredoxin putative domain-containing protein</fullName>
    </recommendedName>
</protein>
<evidence type="ECO:0000259" key="3">
    <source>
        <dbReference type="Pfam" id="PF13717"/>
    </source>
</evidence>
<keyword evidence="2" id="KW-0812">Transmembrane</keyword>
<feature type="transmembrane region" description="Helical" evidence="2">
    <location>
        <begin position="200"/>
        <end position="225"/>
    </location>
</feature>
<dbReference type="NCBIfam" id="TIGR02098">
    <property type="entry name" value="MJ0042_CXXC"/>
    <property type="match status" value="1"/>
</dbReference>
<feature type="compositionally biased region" description="Basic and acidic residues" evidence="1">
    <location>
        <begin position="56"/>
        <end position="66"/>
    </location>
</feature>
<dbReference type="AlphaFoldDB" id="A0A3B0MBW7"/>
<dbReference type="OrthoDB" id="7159357at2"/>
<feature type="compositionally biased region" description="Pro residues" evidence="1">
    <location>
        <begin position="40"/>
        <end position="53"/>
    </location>
</feature>
<dbReference type="Proteomes" id="UP000272908">
    <property type="component" value="Unassembled WGS sequence"/>
</dbReference>